<dbReference type="KEGG" id="snan:I6N98_16535"/>
<dbReference type="GO" id="GO:0050660">
    <property type="term" value="F:flavin adenine dinucleotide binding"/>
    <property type="evidence" value="ECO:0007669"/>
    <property type="project" value="InterPro"/>
</dbReference>
<dbReference type="GO" id="GO:0033539">
    <property type="term" value="P:fatty acid beta-oxidation using acyl-CoA dehydrogenase"/>
    <property type="evidence" value="ECO:0007669"/>
    <property type="project" value="TreeGrafter"/>
</dbReference>
<dbReference type="InterPro" id="IPR013786">
    <property type="entry name" value="AcylCoA_DH/ox_N"/>
</dbReference>
<evidence type="ECO:0000259" key="7">
    <source>
        <dbReference type="Pfam" id="PF00441"/>
    </source>
</evidence>
<evidence type="ECO:0000313" key="11">
    <source>
        <dbReference type="Proteomes" id="UP000596063"/>
    </source>
</evidence>
<comment type="cofactor">
    <cofactor evidence="1 6">
        <name>FAD</name>
        <dbReference type="ChEBI" id="CHEBI:57692"/>
    </cofactor>
</comment>
<comment type="similarity">
    <text evidence="2 6">Belongs to the acyl-CoA dehydrogenase family.</text>
</comment>
<dbReference type="GO" id="GO:0005737">
    <property type="term" value="C:cytoplasm"/>
    <property type="evidence" value="ECO:0007669"/>
    <property type="project" value="TreeGrafter"/>
</dbReference>
<evidence type="ECO:0000256" key="1">
    <source>
        <dbReference type="ARBA" id="ARBA00001974"/>
    </source>
</evidence>
<keyword evidence="3 6" id="KW-0285">Flavoprotein</keyword>
<dbReference type="Proteomes" id="UP000596063">
    <property type="component" value="Chromosome"/>
</dbReference>
<dbReference type="InterPro" id="IPR037069">
    <property type="entry name" value="AcylCoA_DH/ox_N_sf"/>
</dbReference>
<dbReference type="Gene3D" id="2.40.110.10">
    <property type="entry name" value="Butyryl-CoA Dehydrogenase, subunit A, domain 2"/>
    <property type="match status" value="1"/>
</dbReference>
<dbReference type="InterPro" id="IPR050741">
    <property type="entry name" value="Acyl-CoA_dehydrogenase"/>
</dbReference>
<evidence type="ECO:0000313" key="10">
    <source>
        <dbReference type="EMBL" id="QQD17927.1"/>
    </source>
</evidence>
<keyword evidence="4 6" id="KW-0274">FAD</keyword>
<feature type="domain" description="Acyl-CoA dehydrogenase/oxidase C-terminal" evidence="7">
    <location>
        <begin position="232"/>
        <end position="381"/>
    </location>
</feature>
<evidence type="ECO:0000256" key="5">
    <source>
        <dbReference type="ARBA" id="ARBA00023002"/>
    </source>
</evidence>
<dbReference type="InterPro" id="IPR006091">
    <property type="entry name" value="Acyl-CoA_Oxase/DH_mid-dom"/>
</dbReference>
<keyword evidence="11" id="KW-1185">Reference proteome</keyword>
<name>A0A7T4R0C1_9GAMM</name>
<organism evidence="10 11">
    <name type="scientific">Spongiibacter nanhainus</name>
    <dbReference type="NCBI Taxonomy" id="2794344"/>
    <lineage>
        <taxon>Bacteria</taxon>
        <taxon>Pseudomonadati</taxon>
        <taxon>Pseudomonadota</taxon>
        <taxon>Gammaproteobacteria</taxon>
        <taxon>Cellvibrionales</taxon>
        <taxon>Spongiibacteraceae</taxon>
        <taxon>Spongiibacter</taxon>
    </lineage>
</organism>
<dbReference type="EMBL" id="CP066167">
    <property type="protein sequence ID" value="QQD17927.1"/>
    <property type="molecule type" value="Genomic_DNA"/>
</dbReference>
<dbReference type="Pfam" id="PF02770">
    <property type="entry name" value="Acyl-CoA_dh_M"/>
    <property type="match status" value="1"/>
</dbReference>
<feature type="domain" description="Acyl-CoA oxidase/dehydrogenase middle" evidence="8">
    <location>
        <begin position="124"/>
        <end position="219"/>
    </location>
</feature>
<proteinExistence type="inferred from homology"/>
<evidence type="ECO:0000256" key="3">
    <source>
        <dbReference type="ARBA" id="ARBA00022630"/>
    </source>
</evidence>
<feature type="domain" description="Acyl-CoA dehydrogenase/oxidase N-terminal" evidence="9">
    <location>
        <begin position="10"/>
        <end position="120"/>
    </location>
</feature>
<accession>A0A7T4R0C1</accession>
<reference evidence="10 11" key="1">
    <citation type="submission" date="2020-12" db="EMBL/GenBank/DDBJ databases">
        <authorList>
            <person name="Shan Y."/>
        </authorList>
    </citation>
    <scope>NUCLEOTIDE SEQUENCE [LARGE SCALE GENOMIC DNA]</scope>
    <source>
        <strain evidence="11">csc3.9</strain>
    </source>
</reference>
<dbReference type="Pfam" id="PF00441">
    <property type="entry name" value="Acyl-CoA_dh_1"/>
    <property type="match status" value="1"/>
</dbReference>
<keyword evidence="5 6" id="KW-0560">Oxidoreductase</keyword>
<dbReference type="AlphaFoldDB" id="A0A7T4R0C1"/>
<dbReference type="InterPro" id="IPR009100">
    <property type="entry name" value="AcylCoA_DH/oxidase_NM_dom_sf"/>
</dbReference>
<protein>
    <submittedName>
        <fullName evidence="10">Acyl-CoA dehydrogenase family protein</fullName>
    </submittedName>
</protein>
<dbReference type="Gene3D" id="1.20.140.10">
    <property type="entry name" value="Butyryl-CoA Dehydrogenase, subunit A, domain 3"/>
    <property type="match status" value="1"/>
</dbReference>
<sequence length="403" mass="45250">MSESRDWTVVRREVKTFLEERIYPAEPILQGEDKQRSMETLRGLMAEAKTAGLWALGDPKEIGGQGMPFLEYVYINEVIGRSEYAQLVFGTYTLQDSIMLNQYASPAQREQYLAPLVAGEIFPSFAMTEPDLASSDPTQLQTSAVLENGEWVINGRKWFTTGADIAAYTTIMCRTEPEAPGHSAFSMILVPTDHPGYKIQRDTPVLGLNTGHFEVVYDNIRVPEENLLGKRGEGFLIAQRRLGPGRIFHAMRWLGQAQRAFDLMCERLHNRSAFGGPLADKQLMQQHVFDSLSEIQACRQLTLHAAKCIDSGDPGRVEIGLIKVVGARMVHNVIDRAIQVYGAAGLTDDTPLSRMYRHAREARVYDGPDEVHIQSVAKQILKRYRDSDGRGWDFGERDAEWSG</sequence>
<evidence type="ECO:0000259" key="9">
    <source>
        <dbReference type="Pfam" id="PF02771"/>
    </source>
</evidence>
<dbReference type="Pfam" id="PF02771">
    <property type="entry name" value="Acyl-CoA_dh_N"/>
    <property type="match status" value="1"/>
</dbReference>
<evidence type="ECO:0000256" key="4">
    <source>
        <dbReference type="ARBA" id="ARBA00022827"/>
    </source>
</evidence>
<dbReference type="PANTHER" id="PTHR48083">
    <property type="entry name" value="MEDIUM-CHAIN SPECIFIC ACYL-COA DEHYDROGENASE, MITOCHONDRIAL-RELATED"/>
    <property type="match status" value="1"/>
</dbReference>
<gene>
    <name evidence="10" type="ORF">I6N98_16535</name>
</gene>
<dbReference type="SUPFAM" id="SSF56645">
    <property type="entry name" value="Acyl-CoA dehydrogenase NM domain-like"/>
    <property type="match status" value="1"/>
</dbReference>
<dbReference type="FunFam" id="2.40.110.10:FF:000002">
    <property type="entry name" value="Acyl-CoA dehydrogenase fadE12"/>
    <property type="match status" value="1"/>
</dbReference>
<dbReference type="InterPro" id="IPR046373">
    <property type="entry name" value="Acyl-CoA_Oxase/DH_mid-dom_sf"/>
</dbReference>
<dbReference type="InterPro" id="IPR009075">
    <property type="entry name" value="AcylCo_DH/oxidase_C"/>
</dbReference>
<dbReference type="Gene3D" id="1.10.540.10">
    <property type="entry name" value="Acyl-CoA dehydrogenase/oxidase, N-terminal domain"/>
    <property type="match status" value="1"/>
</dbReference>
<evidence type="ECO:0000256" key="2">
    <source>
        <dbReference type="ARBA" id="ARBA00009347"/>
    </source>
</evidence>
<dbReference type="SUPFAM" id="SSF47203">
    <property type="entry name" value="Acyl-CoA dehydrogenase C-terminal domain-like"/>
    <property type="match status" value="1"/>
</dbReference>
<dbReference type="RefSeq" id="WP_198569426.1">
    <property type="nucleotide sequence ID" value="NZ_CP066167.1"/>
</dbReference>
<evidence type="ECO:0000259" key="8">
    <source>
        <dbReference type="Pfam" id="PF02770"/>
    </source>
</evidence>
<dbReference type="InterPro" id="IPR036250">
    <property type="entry name" value="AcylCo_DH-like_C"/>
</dbReference>
<dbReference type="GO" id="GO:0003995">
    <property type="term" value="F:acyl-CoA dehydrogenase activity"/>
    <property type="evidence" value="ECO:0007669"/>
    <property type="project" value="TreeGrafter"/>
</dbReference>
<evidence type="ECO:0000256" key="6">
    <source>
        <dbReference type="RuleBase" id="RU362125"/>
    </source>
</evidence>